<dbReference type="RefSeq" id="XP_056480653.1">
    <property type="nucleotide sequence ID" value="XM_056638664.1"/>
</dbReference>
<name>A0A9W9V7M9_9EURO</name>
<feature type="domain" description="Ecp2 effector protein-like" evidence="1">
    <location>
        <begin position="36"/>
        <end position="135"/>
    </location>
</feature>
<organism evidence="2 3">
    <name type="scientific">Penicillium cosmopolitanum</name>
    <dbReference type="NCBI Taxonomy" id="1131564"/>
    <lineage>
        <taxon>Eukaryota</taxon>
        <taxon>Fungi</taxon>
        <taxon>Dikarya</taxon>
        <taxon>Ascomycota</taxon>
        <taxon>Pezizomycotina</taxon>
        <taxon>Eurotiomycetes</taxon>
        <taxon>Eurotiomycetidae</taxon>
        <taxon>Eurotiales</taxon>
        <taxon>Aspergillaceae</taxon>
        <taxon>Penicillium</taxon>
    </lineage>
</organism>
<evidence type="ECO:0000313" key="3">
    <source>
        <dbReference type="Proteomes" id="UP001147747"/>
    </source>
</evidence>
<dbReference type="AlphaFoldDB" id="A0A9W9V7M9"/>
<comment type="caution">
    <text evidence="2">The sequence shown here is derived from an EMBL/GenBank/DDBJ whole genome shotgun (WGS) entry which is preliminary data.</text>
</comment>
<accession>A0A9W9V7M9</accession>
<reference evidence="2" key="2">
    <citation type="journal article" date="2023" name="IMA Fungus">
        <title>Comparative genomic study of the Penicillium genus elucidates a diverse pangenome and 15 lateral gene transfer events.</title>
        <authorList>
            <person name="Petersen C."/>
            <person name="Sorensen T."/>
            <person name="Nielsen M.R."/>
            <person name="Sondergaard T.E."/>
            <person name="Sorensen J.L."/>
            <person name="Fitzpatrick D.A."/>
            <person name="Frisvad J.C."/>
            <person name="Nielsen K.L."/>
        </authorList>
    </citation>
    <scope>NUCLEOTIDE SEQUENCE</scope>
    <source>
        <strain evidence="2">IBT 29677</strain>
    </source>
</reference>
<keyword evidence="3" id="KW-1185">Reference proteome</keyword>
<dbReference type="InterPro" id="IPR029226">
    <property type="entry name" value="Ecp2-like"/>
</dbReference>
<gene>
    <name evidence="2" type="ORF">N7509_014027</name>
</gene>
<evidence type="ECO:0000313" key="2">
    <source>
        <dbReference type="EMBL" id="KAJ5369415.1"/>
    </source>
</evidence>
<dbReference type="Proteomes" id="UP001147747">
    <property type="component" value="Unassembled WGS sequence"/>
</dbReference>
<reference evidence="2" key="1">
    <citation type="submission" date="2022-12" db="EMBL/GenBank/DDBJ databases">
        <authorList>
            <person name="Petersen C."/>
        </authorList>
    </citation>
    <scope>NUCLEOTIDE SEQUENCE</scope>
    <source>
        <strain evidence="2">IBT 29677</strain>
    </source>
</reference>
<protein>
    <recommendedName>
        <fullName evidence="1">Ecp2 effector protein-like domain-containing protein</fullName>
    </recommendedName>
</protein>
<evidence type="ECO:0000259" key="1">
    <source>
        <dbReference type="Pfam" id="PF14856"/>
    </source>
</evidence>
<dbReference type="OrthoDB" id="73875at2759"/>
<dbReference type="GeneID" id="81377644"/>
<sequence length="151" mass="16631">MRIPVCSPERAFRSWDKAKKGGTENWPCDVLTGKDTCGDSTFENDTSGGSPLVEDCLQIIKNIEGDIDDEYTTEIVTQRELLWYGTCAFCVEATKVNGNANFVVDGQDVIDIINEAAKRFGDSDGRVGAKGDMDCNGNIKQQPVKWGIYHT</sequence>
<dbReference type="Pfam" id="PF14856">
    <property type="entry name" value="Hce2"/>
    <property type="match status" value="1"/>
</dbReference>
<dbReference type="EMBL" id="JAPZBU010000013">
    <property type="protein sequence ID" value="KAJ5369415.1"/>
    <property type="molecule type" value="Genomic_DNA"/>
</dbReference>
<proteinExistence type="predicted"/>